<dbReference type="EMBL" id="JBBMFK010000024">
    <property type="protein sequence ID" value="MEQ2444384.1"/>
    <property type="molecule type" value="Genomic_DNA"/>
</dbReference>
<organism evidence="1 2">
    <name type="scientific">Pseudoflavonifractor intestinihominis</name>
    <dbReference type="NCBI Taxonomy" id="3133171"/>
    <lineage>
        <taxon>Bacteria</taxon>
        <taxon>Bacillati</taxon>
        <taxon>Bacillota</taxon>
        <taxon>Clostridia</taxon>
        <taxon>Eubacteriales</taxon>
        <taxon>Oscillospiraceae</taxon>
        <taxon>Pseudoflavonifractor</taxon>
    </lineage>
</organism>
<dbReference type="Proteomes" id="UP001464378">
    <property type="component" value="Unassembled WGS sequence"/>
</dbReference>
<sequence>MMAFIMYDAMGVQAYNSGELDDIFQDLMNGYSLDYACAFLQNCWFWPEKAVREEHSLERMIYTQGNPNEVYTAYERGVIEKFDQQIVFCSYRLSSINKMVKCKTLALNIQDSTEPLKDAIALMKIFNKAFAGFNVFLFAYEKGLFLGCSCIKSSAVGMDCVISPIISPEINWDALYDTFLFRNDSSNFYDYYSGVVGSILSIPDCYSLSEKEDEDIYKSGFTYDYDSDALEDYRNFGFSRMIDYHQDISAKPKPRFDKEEFLNDVQDCMEELRFIVANRINPLELLFEAQKAHEENRAIDFENTHSTNSHPTAVSEDDMNAFSMLDDPIALMKMLKRQRGI</sequence>
<keyword evidence="2" id="KW-1185">Reference proteome</keyword>
<reference evidence="1 2" key="1">
    <citation type="submission" date="2024-03" db="EMBL/GenBank/DDBJ databases">
        <title>Human intestinal bacterial collection.</title>
        <authorList>
            <person name="Pauvert C."/>
            <person name="Hitch T.C.A."/>
            <person name="Clavel T."/>
        </authorList>
    </citation>
    <scope>NUCLEOTIDE SEQUENCE [LARGE SCALE GENOMIC DNA]</scope>
    <source>
        <strain evidence="1 2">CLA-AP-H29</strain>
    </source>
</reference>
<dbReference type="RefSeq" id="WP_349232243.1">
    <property type="nucleotide sequence ID" value="NZ_JBBMFK010000024.1"/>
</dbReference>
<comment type="caution">
    <text evidence="1">The sequence shown here is derived from an EMBL/GenBank/DDBJ whole genome shotgun (WGS) entry which is preliminary data.</text>
</comment>
<gene>
    <name evidence="1" type="ORF">WMO64_13030</name>
</gene>
<proteinExistence type="predicted"/>
<accession>A0ABV1EAN7</accession>
<name>A0ABV1EAN7_9FIRM</name>
<evidence type="ECO:0000313" key="1">
    <source>
        <dbReference type="EMBL" id="MEQ2444384.1"/>
    </source>
</evidence>
<evidence type="ECO:0000313" key="2">
    <source>
        <dbReference type="Proteomes" id="UP001464378"/>
    </source>
</evidence>
<protein>
    <submittedName>
        <fullName evidence="1">Uncharacterized protein</fullName>
    </submittedName>
</protein>